<dbReference type="GO" id="GO:0005768">
    <property type="term" value="C:endosome"/>
    <property type="evidence" value="ECO:0000318"/>
    <property type="project" value="GO_Central"/>
</dbReference>
<evidence type="ECO:0000256" key="4">
    <source>
        <dbReference type="ARBA" id="ARBA00023329"/>
    </source>
</evidence>
<dbReference type="PANTHER" id="PTHR12276:SF116">
    <property type="entry name" value="ENTH_VHS FAMILY PROTEIN"/>
    <property type="match status" value="1"/>
</dbReference>
<dbReference type="Pfam" id="PF01417">
    <property type="entry name" value="ENTH"/>
    <property type="match status" value="1"/>
</dbReference>
<dbReference type="OMA" id="GRCNSYY"/>
<evidence type="ECO:0000313" key="9">
    <source>
        <dbReference type="Proteomes" id="UP000215914"/>
    </source>
</evidence>
<dbReference type="GO" id="GO:0005886">
    <property type="term" value="C:plasma membrane"/>
    <property type="evidence" value="ECO:0000318"/>
    <property type="project" value="GO_Central"/>
</dbReference>
<reference evidence="7" key="3">
    <citation type="submission" date="2020-06" db="EMBL/GenBank/DDBJ databases">
        <title>Helianthus annuus Genome sequencing and assembly Release 2.</title>
        <authorList>
            <person name="Gouzy J."/>
            <person name="Langlade N."/>
            <person name="Munos S."/>
        </authorList>
    </citation>
    <scope>NUCLEOTIDE SEQUENCE</scope>
    <source>
        <tissue evidence="7">Leaves</tissue>
    </source>
</reference>
<dbReference type="GO" id="GO:0030125">
    <property type="term" value="C:clathrin vesicle coat"/>
    <property type="evidence" value="ECO:0000318"/>
    <property type="project" value="GO_Central"/>
</dbReference>
<evidence type="ECO:0000256" key="1">
    <source>
        <dbReference type="ARBA" id="ARBA00004132"/>
    </source>
</evidence>
<dbReference type="STRING" id="4232.A0A251VJ78"/>
<gene>
    <name evidence="8" type="ORF">HannXRQ_Chr02g0049221</name>
    <name evidence="7" type="ORF">HanXRQr2_Chr15g0721431</name>
</gene>
<protein>
    <submittedName>
        <fullName evidence="7">ENTH domain-containing protein</fullName>
    </submittedName>
    <submittedName>
        <fullName evidence="8">Putative ENTH/VHS family protein</fullName>
    </submittedName>
</protein>
<feature type="compositionally biased region" description="Basic and acidic residues" evidence="5">
    <location>
        <begin position="211"/>
        <end position="232"/>
    </location>
</feature>
<accession>A0A251VJ78</accession>
<feature type="domain" description="ENTH" evidence="6">
    <location>
        <begin position="26"/>
        <end position="159"/>
    </location>
</feature>
<dbReference type="PANTHER" id="PTHR12276">
    <property type="entry name" value="EPSIN/ENT-RELATED"/>
    <property type="match status" value="1"/>
</dbReference>
<sequence>MGSPSFHELKKQASFFFKEKIKTARLALTDVTPAELLTEEATDEDAWPPDTRTMGLISRAAFEVDDYWRIVDILHKRLWKFDKERWRVSYKALVILDHLLTHGPERISEEFQCDKEVIKEMTTFHHLDQERFNWGLRVREKSERILKLLEEDRSFLKEERYRARKVTSGIKGFGSFTQRSVAKRFTKSRSEIYIKCSHNNDHHDEDEDDNLDFHDHPMNKDEHRDRVPLVST</sequence>
<evidence type="ECO:0000256" key="5">
    <source>
        <dbReference type="SAM" id="MobiDB-lite"/>
    </source>
</evidence>
<reference evidence="8" key="2">
    <citation type="submission" date="2017-02" db="EMBL/GenBank/DDBJ databases">
        <title>Sunflower complete genome.</title>
        <authorList>
            <person name="Langlade N."/>
            <person name="Munos S."/>
        </authorList>
    </citation>
    <scope>NUCLEOTIDE SEQUENCE [LARGE SCALE GENOMIC DNA]</scope>
    <source>
        <tissue evidence="8">Leaves</tissue>
    </source>
</reference>
<keyword evidence="9" id="KW-1185">Reference proteome</keyword>
<dbReference type="AlphaFoldDB" id="A0A251VJ78"/>
<name>A0A251VJ78_HELAN</name>
<dbReference type="SUPFAM" id="SSF48464">
    <property type="entry name" value="ENTH/VHS domain"/>
    <property type="match status" value="1"/>
</dbReference>
<dbReference type="EMBL" id="CM007891">
    <property type="protein sequence ID" value="OTG34751.1"/>
    <property type="molecule type" value="Genomic_DNA"/>
</dbReference>
<evidence type="ECO:0000313" key="8">
    <source>
        <dbReference type="EMBL" id="OTG34751.1"/>
    </source>
</evidence>
<dbReference type="Proteomes" id="UP000215914">
    <property type="component" value="Chromosome 2"/>
</dbReference>
<proteinExistence type="predicted"/>
<dbReference type="CDD" id="cd03571">
    <property type="entry name" value="ENTH"/>
    <property type="match status" value="1"/>
</dbReference>
<dbReference type="Gene3D" id="1.25.40.90">
    <property type="match status" value="1"/>
</dbReference>
<evidence type="ECO:0000256" key="2">
    <source>
        <dbReference type="ARBA" id="ARBA00004555"/>
    </source>
</evidence>
<dbReference type="InterPro" id="IPR013809">
    <property type="entry name" value="ENTH"/>
</dbReference>
<evidence type="ECO:0000313" key="7">
    <source>
        <dbReference type="EMBL" id="KAF5766945.1"/>
    </source>
</evidence>
<dbReference type="Gramene" id="mRNA:HanXRQr2_Chr15g0721431">
    <property type="protein sequence ID" value="mRNA:HanXRQr2_Chr15g0721431"/>
    <property type="gene ID" value="HanXRQr2_Chr15g0721431"/>
</dbReference>
<dbReference type="PROSITE" id="PS50942">
    <property type="entry name" value="ENTH"/>
    <property type="match status" value="1"/>
</dbReference>
<evidence type="ECO:0000256" key="3">
    <source>
        <dbReference type="ARBA" id="ARBA00023034"/>
    </source>
</evidence>
<dbReference type="InParanoid" id="A0A251VJ78"/>
<dbReference type="GO" id="GO:0006897">
    <property type="term" value="P:endocytosis"/>
    <property type="evidence" value="ECO:0000318"/>
    <property type="project" value="GO_Central"/>
</dbReference>
<keyword evidence="3" id="KW-0333">Golgi apparatus</keyword>
<reference evidence="7 9" key="1">
    <citation type="journal article" date="2017" name="Nature">
        <title>The sunflower genome provides insights into oil metabolism, flowering and Asterid evolution.</title>
        <authorList>
            <person name="Badouin H."/>
            <person name="Gouzy J."/>
            <person name="Grassa C.J."/>
            <person name="Murat F."/>
            <person name="Staton S.E."/>
            <person name="Cottret L."/>
            <person name="Lelandais-Briere C."/>
            <person name="Owens G.L."/>
            <person name="Carrere S."/>
            <person name="Mayjonade B."/>
            <person name="Legrand L."/>
            <person name="Gill N."/>
            <person name="Kane N.C."/>
            <person name="Bowers J.E."/>
            <person name="Hubner S."/>
            <person name="Bellec A."/>
            <person name="Berard A."/>
            <person name="Berges H."/>
            <person name="Blanchet N."/>
            <person name="Boniface M.C."/>
            <person name="Brunel D."/>
            <person name="Catrice O."/>
            <person name="Chaidir N."/>
            <person name="Claudel C."/>
            <person name="Donnadieu C."/>
            <person name="Faraut T."/>
            <person name="Fievet G."/>
            <person name="Helmstetter N."/>
            <person name="King M."/>
            <person name="Knapp S.J."/>
            <person name="Lai Z."/>
            <person name="Le Paslier M.C."/>
            <person name="Lippi Y."/>
            <person name="Lorenzon L."/>
            <person name="Mandel J.R."/>
            <person name="Marage G."/>
            <person name="Marchand G."/>
            <person name="Marquand E."/>
            <person name="Bret-Mestries E."/>
            <person name="Morien E."/>
            <person name="Nambeesan S."/>
            <person name="Nguyen T."/>
            <person name="Pegot-Espagnet P."/>
            <person name="Pouilly N."/>
            <person name="Raftis F."/>
            <person name="Sallet E."/>
            <person name="Schiex T."/>
            <person name="Thomas J."/>
            <person name="Vandecasteele C."/>
            <person name="Vares D."/>
            <person name="Vear F."/>
            <person name="Vautrin S."/>
            <person name="Crespi M."/>
            <person name="Mangin B."/>
            <person name="Burke J.M."/>
            <person name="Salse J."/>
            <person name="Munos S."/>
            <person name="Vincourt P."/>
            <person name="Rieseberg L.H."/>
            <person name="Langlade N.B."/>
        </authorList>
    </citation>
    <scope>NUCLEOTIDE SEQUENCE [LARGE SCALE GENOMIC DNA]</scope>
    <source>
        <strain evidence="9">cv. SF193</strain>
        <tissue evidence="7">Leaves</tissue>
    </source>
</reference>
<feature type="region of interest" description="Disordered" evidence="5">
    <location>
        <begin position="199"/>
        <end position="232"/>
    </location>
</feature>
<dbReference type="InterPro" id="IPR008942">
    <property type="entry name" value="ENTH_VHS"/>
</dbReference>
<dbReference type="OrthoDB" id="4033880at2759"/>
<organism evidence="8 9">
    <name type="scientific">Helianthus annuus</name>
    <name type="common">Common sunflower</name>
    <dbReference type="NCBI Taxonomy" id="4232"/>
    <lineage>
        <taxon>Eukaryota</taxon>
        <taxon>Viridiplantae</taxon>
        <taxon>Streptophyta</taxon>
        <taxon>Embryophyta</taxon>
        <taxon>Tracheophyta</taxon>
        <taxon>Spermatophyta</taxon>
        <taxon>Magnoliopsida</taxon>
        <taxon>eudicotyledons</taxon>
        <taxon>Gunneridae</taxon>
        <taxon>Pentapetalae</taxon>
        <taxon>asterids</taxon>
        <taxon>campanulids</taxon>
        <taxon>Asterales</taxon>
        <taxon>Asteraceae</taxon>
        <taxon>Asteroideae</taxon>
        <taxon>Heliantheae alliance</taxon>
        <taxon>Heliantheae</taxon>
        <taxon>Helianthus</taxon>
    </lineage>
</organism>
<dbReference type="SMART" id="SM00273">
    <property type="entry name" value="ENTH"/>
    <property type="match status" value="1"/>
</dbReference>
<dbReference type="GO" id="GO:0005794">
    <property type="term" value="C:Golgi apparatus"/>
    <property type="evidence" value="ECO:0007669"/>
    <property type="project" value="UniProtKB-SubCell"/>
</dbReference>
<dbReference type="GO" id="GO:0005543">
    <property type="term" value="F:phospholipid binding"/>
    <property type="evidence" value="ECO:0000318"/>
    <property type="project" value="GO_Central"/>
</dbReference>
<dbReference type="EMBL" id="MNCJ02000330">
    <property type="protein sequence ID" value="KAF5766945.1"/>
    <property type="molecule type" value="Genomic_DNA"/>
</dbReference>
<dbReference type="GO" id="GO:0030276">
    <property type="term" value="F:clathrin binding"/>
    <property type="evidence" value="ECO:0000318"/>
    <property type="project" value="GO_Central"/>
</dbReference>
<comment type="subcellular location">
    <subcellularLocation>
        <location evidence="1">Cytoplasmic vesicle</location>
        <location evidence="1">Clathrin-coated vesicle</location>
    </subcellularLocation>
    <subcellularLocation>
        <location evidence="2">Golgi apparatus</location>
    </subcellularLocation>
</comment>
<evidence type="ECO:0000259" key="6">
    <source>
        <dbReference type="PROSITE" id="PS50942"/>
    </source>
</evidence>
<keyword evidence="4" id="KW-0968">Cytoplasmic vesicle</keyword>